<dbReference type="CDD" id="cd00840">
    <property type="entry name" value="MPP_Mre11_N"/>
    <property type="match status" value="1"/>
</dbReference>
<dbReference type="PANTHER" id="PTHR30337:SF0">
    <property type="entry name" value="NUCLEASE SBCCD SUBUNIT D"/>
    <property type="match status" value="1"/>
</dbReference>
<name>A0ABP6LKQ0_9ACTN</name>
<dbReference type="InterPro" id="IPR041796">
    <property type="entry name" value="Mre11_N"/>
</dbReference>
<evidence type="ECO:0000313" key="8">
    <source>
        <dbReference type="Proteomes" id="UP001501035"/>
    </source>
</evidence>
<dbReference type="GO" id="GO:0004527">
    <property type="term" value="F:exonuclease activity"/>
    <property type="evidence" value="ECO:0007669"/>
    <property type="project" value="UniProtKB-KW"/>
</dbReference>
<dbReference type="SUPFAM" id="SSF56300">
    <property type="entry name" value="Metallo-dependent phosphatases"/>
    <property type="match status" value="1"/>
</dbReference>
<evidence type="ECO:0000313" key="7">
    <source>
        <dbReference type="EMBL" id="GAA3047949.1"/>
    </source>
</evidence>
<evidence type="ECO:0000256" key="3">
    <source>
        <dbReference type="ARBA" id="ARBA00022722"/>
    </source>
</evidence>
<evidence type="ECO:0000256" key="1">
    <source>
        <dbReference type="ARBA" id="ARBA00010555"/>
    </source>
</evidence>
<evidence type="ECO:0000256" key="4">
    <source>
        <dbReference type="ARBA" id="ARBA00022801"/>
    </source>
</evidence>
<dbReference type="RefSeq" id="WP_290705838.1">
    <property type="nucleotide sequence ID" value="NZ_BAAAVS010000059.1"/>
</dbReference>
<comment type="similarity">
    <text evidence="1">Belongs to the SbcD family.</text>
</comment>
<evidence type="ECO:0000256" key="2">
    <source>
        <dbReference type="ARBA" id="ARBA00013365"/>
    </source>
</evidence>
<dbReference type="InterPro" id="IPR014577">
    <property type="entry name" value="UCP033093_metalloPase"/>
</dbReference>
<dbReference type="Gene3D" id="3.60.21.10">
    <property type="match status" value="1"/>
</dbReference>
<organism evidence="7 8">
    <name type="scientific">Gordonia defluvii</name>
    <dbReference type="NCBI Taxonomy" id="283718"/>
    <lineage>
        <taxon>Bacteria</taxon>
        <taxon>Bacillati</taxon>
        <taxon>Actinomycetota</taxon>
        <taxon>Actinomycetes</taxon>
        <taxon>Mycobacteriales</taxon>
        <taxon>Gordoniaceae</taxon>
        <taxon>Gordonia</taxon>
    </lineage>
</organism>
<feature type="domain" description="Calcineurin-like phosphoesterase" evidence="6">
    <location>
        <begin position="34"/>
        <end position="230"/>
    </location>
</feature>
<keyword evidence="3" id="KW-0540">Nuclease</keyword>
<keyword evidence="5 7" id="KW-0269">Exonuclease</keyword>
<dbReference type="InterPro" id="IPR050535">
    <property type="entry name" value="DNA_Repair-Maintenance_Comp"/>
</dbReference>
<comment type="caution">
    <text evidence="7">The sequence shown here is derived from an EMBL/GenBank/DDBJ whole genome shotgun (WGS) entry which is preliminary data.</text>
</comment>
<gene>
    <name evidence="7" type="ORF">GCM10010528_28910</name>
</gene>
<dbReference type="Proteomes" id="UP001501035">
    <property type="component" value="Unassembled WGS sequence"/>
</dbReference>
<sequence>MTATLFDELFDDDSFGDESSAGSRTGVVPERAVTFVHTADWQLGMTRHFLAPEAQAQFTADRLAGISRIGAIAAEVGAEFVVVCGDVFDDHRVSSRIITQALDRLREFAMPVYLLPGNHDPLDVASVYRSGVFAKACPPGVTVLSTPGVREVADGVDLVVAPWPTKSPSNDLIAEQVRRLGSDDRIRIVVGHGGVDRLSPNPDPAIIAVDPLETALRENLIDFVALGDRHSVTDLGDSGRIWYSGAPEVTDFDNVEKASGAVLSVSLTRGQRPSVAVAEHEVGKWCFRSLTAEVDGADDIAALSATLDAVPAKATTAVRLGLVGRLSVADDAALGELLETAADRFAALVRWESRDDVAVTADPEDVAAMGLRGYAAEAADELVAQANSGDESAAAIARHALALLGRLAGGAR</sequence>
<proteinExistence type="inferred from homology"/>
<keyword evidence="4" id="KW-0378">Hydrolase</keyword>
<dbReference type="PIRSF" id="PIRSF033093">
    <property type="entry name" value="UCP_ML1119"/>
    <property type="match status" value="1"/>
</dbReference>
<dbReference type="Pfam" id="PF00149">
    <property type="entry name" value="Metallophos"/>
    <property type="match status" value="1"/>
</dbReference>
<reference evidence="8" key="1">
    <citation type="journal article" date="2019" name="Int. J. Syst. Evol. Microbiol.">
        <title>The Global Catalogue of Microorganisms (GCM) 10K type strain sequencing project: providing services to taxonomists for standard genome sequencing and annotation.</title>
        <authorList>
            <consortium name="The Broad Institute Genomics Platform"/>
            <consortium name="The Broad Institute Genome Sequencing Center for Infectious Disease"/>
            <person name="Wu L."/>
            <person name="Ma J."/>
        </authorList>
    </citation>
    <scope>NUCLEOTIDE SEQUENCE [LARGE SCALE GENOMIC DNA]</scope>
    <source>
        <strain evidence="8">JCM 14234</strain>
    </source>
</reference>
<dbReference type="InterPro" id="IPR004843">
    <property type="entry name" value="Calcineurin-like_PHP"/>
</dbReference>
<dbReference type="InterPro" id="IPR029052">
    <property type="entry name" value="Metallo-depent_PP-like"/>
</dbReference>
<evidence type="ECO:0000256" key="5">
    <source>
        <dbReference type="ARBA" id="ARBA00022839"/>
    </source>
</evidence>
<evidence type="ECO:0000259" key="6">
    <source>
        <dbReference type="Pfam" id="PF00149"/>
    </source>
</evidence>
<protein>
    <recommendedName>
        <fullName evidence="2">Nuclease SbcCD subunit D</fullName>
    </recommendedName>
</protein>
<accession>A0ABP6LKQ0</accession>
<dbReference type="EMBL" id="BAAAVS010000059">
    <property type="protein sequence ID" value="GAA3047949.1"/>
    <property type="molecule type" value="Genomic_DNA"/>
</dbReference>
<dbReference type="PANTHER" id="PTHR30337">
    <property type="entry name" value="COMPONENT OF ATP-DEPENDENT DSDNA EXONUCLEASE"/>
    <property type="match status" value="1"/>
</dbReference>
<keyword evidence="8" id="KW-1185">Reference proteome</keyword>